<dbReference type="Gene3D" id="2.30.40.10">
    <property type="entry name" value="Urease, subunit C, domain 1"/>
    <property type="match status" value="1"/>
</dbReference>
<dbReference type="Gene3D" id="3.20.20.140">
    <property type="entry name" value="Metal-dependent hydrolases"/>
    <property type="match status" value="1"/>
</dbReference>
<feature type="binding site" evidence="7">
    <location>
        <begin position="217"/>
        <end position="218"/>
    </location>
    <ligand>
        <name>substrate</name>
    </ligand>
</feature>
<dbReference type="HOGENOM" id="CLU_032482_2_2_0"/>
<evidence type="ECO:0000256" key="5">
    <source>
        <dbReference type="PIRNR" id="PIRNR038994"/>
    </source>
</evidence>
<dbReference type="NCBIfam" id="TIGR00221">
    <property type="entry name" value="nagA"/>
    <property type="match status" value="1"/>
</dbReference>
<dbReference type="PANTHER" id="PTHR11113:SF14">
    <property type="entry name" value="N-ACETYLGLUCOSAMINE-6-PHOSPHATE DEACETYLASE"/>
    <property type="match status" value="1"/>
</dbReference>
<dbReference type="eggNOG" id="COG1820">
    <property type="taxonomic scope" value="Bacteria"/>
</dbReference>
<evidence type="ECO:0000256" key="2">
    <source>
        <dbReference type="ARBA" id="ARBA00022723"/>
    </source>
</evidence>
<evidence type="ECO:0000256" key="1">
    <source>
        <dbReference type="ARBA" id="ARBA00010716"/>
    </source>
</evidence>
<comment type="similarity">
    <text evidence="1 5">Belongs to the metallo-dependent hydrolases superfamily. NagA family.</text>
</comment>
<evidence type="ECO:0000256" key="3">
    <source>
        <dbReference type="ARBA" id="ARBA00022801"/>
    </source>
</evidence>
<comment type="cofactor">
    <cofactor evidence="8">
        <name>a divalent metal cation</name>
        <dbReference type="ChEBI" id="CHEBI:60240"/>
    </cofactor>
    <text evidence="8">Binds 1 divalent metal cation per subunit.</text>
</comment>
<feature type="binding site" evidence="7">
    <location>
        <position position="249"/>
    </location>
    <ligand>
        <name>substrate</name>
    </ligand>
</feature>
<name>D1AK72_SEBTE</name>
<dbReference type="InterPro" id="IPR032466">
    <property type="entry name" value="Metal_Hydrolase"/>
</dbReference>
<dbReference type="EMBL" id="CP001739">
    <property type="protein sequence ID" value="ACZ08988.1"/>
    <property type="molecule type" value="Genomic_DNA"/>
</dbReference>
<feature type="domain" description="Amidohydrolase-related" evidence="9">
    <location>
        <begin position="52"/>
        <end position="375"/>
    </location>
</feature>
<evidence type="ECO:0000313" key="11">
    <source>
        <dbReference type="Proteomes" id="UP000000845"/>
    </source>
</evidence>
<dbReference type="Proteomes" id="UP000000845">
    <property type="component" value="Chromosome"/>
</dbReference>
<evidence type="ECO:0000256" key="4">
    <source>
        <dbReference type="ARBA" id="ARBA00023277"/>
    </source>
</evidence>
<dbReference type="STRING" id="526218.Sterm_2134"/>
<dbReference type="SUPFAM" id="SSF51556">
    <property type="entry name" value="Metallo-dependent hydrolases"/>
    <property type="match status" value="1"/>
</dbReference>
<dbReference type="KEGG" id="str:Sterm_2134"/>
<evidence type="ECO:0000256" key="6">
    <source>
        <dbReference type="PIRSR" id="PIRSR038994-1"/>
    </source>
</evidence>
<dbReference type="InterPro" id="IPR006680">
    <property type="entry name" value="Amidohydro-rel"/>
</dbReference>
<evidence type="ECO:0000259" key="9">
    <source>
        <dbReference type="Pfam" id="PF01979"/>
    </source>
</evidence>
<accession>D1AK72</accession>
<evidence type="ECO:0000256" key="7">
    <source>
        <dbReference type="PIRSR" id="PIRSR038994-2"/>
    </source>
</evidence>
<feature type="binding site" evidence="7">
    <location>
        <position position="225"/>
    </location>
    <ligand>
        <name>substrate</name>
    </ligand>
</feature>
<dbReference type="SUPFAM" id="SSF51338">
    <property type="entry name" value="Composite domain of metallo-dependent hydrolases"/>
    <property type="match status" value="1"/>
</dbReference>
<dbReference type="GO" id="GO:0046872">
    <property type="term" value="F:metal ion binding"/>
    <property type="evidence" value="ECO:0007669"/>
    <property type="project" value="UniProtKB-KW"/>
</dbReference>
<dbReference type="PANTHER" id="PTHR11113">
    <property type="entry name" value="N-ACETYLGLUCOSAMINE-6-PHOSPHATE DEACETYLASE"/>
    <property type="match status" value="1"/>
</dbReference>
<keyword evidence="2 8" id="KW-0479">Metal-binding</keyword>
<keyword evidence="4 5" id="KW-0119">Carbohydrate metabolism</keyword>
<dbReference type="InterPro" id="IPR003764">
    <property type="entry name" value="GlcNAc_6-P_deAcase"/>
</dbReference>
<dbReference type="AlphaFoldDB" id="D1AK72"/>
<sequence>MILKNCRIFDGNSFINDTAVLIEDDKIIKTLPESELSDYTDKETIDLNNSVLSPGFIDLQLNGCGGVLFNDDISRKTLEIMNETNQKYGCTSFLPTLITSPDEKILKSLDLIDNMNDMEQIGVLGLHIEGPNISLEKKGIHNADYIRILSDDMVDRIASSGNKTVKIITMAPEKAQPAHLEKLKGAGIHVSIGHTFAKYSECESKKDYFKNATHLFNAMTEFGSREPGVVGFIFDKKDIYAGVIADGFHSDFASIRIAHGVLQDKLYLVTDAVSPAGTDMKEFIFEGKRVFHENGKCFDENGTLGGSALVMNAGVRNLVHHTGLPKEEALRMATSYPAKAISVEDRYGFIKPGYVADFAILNDNFDVLGIVAKGKYKKFN</sequence>
<dbReference type="PIRSF" id="PIRSF038994">
    <property type="entry name" value="NagA"/>
    <property type="match status" value="1"/>
</dbReference>
<feature type="binding site" evidence="8">
    <location>
        <position position="129"/>
    </location>
    <ligand>
        <name>Zn(2+)</name>
        <dbReference type="ChEBI" id="CHEBI:29105"/>
    </ligand>
</feature>
<proteinExistence type="inferred from homology"/>
<keyword evidence="11" id="KW-1185">Reference proteome</keyword>
<evidence type="ECO:0000313" key="10">
    <source>
        <dbReference type="EMBL" id="ACZ08988.1"/>
    </source>
</evidence>
<dbReference type="RefSeq" id="WP_012861582.1">
    <property type="nucleotide sequence ID" value="NC_013517.1"/>
</dbReference>
<feature type="active site" description="Proton donor/acceptor" evidence="6">
    <location>
        <position position="271"/>
    </location>
</feature>
<organism evidence="10 11">
    <name type="scientific">Sebaldella termitidis (strain ATCC 33386 / NCTC 11300)</name>
    <dbReference type="NCBI Taxonomy" id="526218"/>
    <lineage>
        <taxon>Bacteria</taxon>
        <taxon>Fusobacteriati</taxon>
        <taxon>Fusobacteriota</taxon>
        <taxon>Fusobacteriia</taxon>
        <taxon>Fusobacteriales</taxon>
        <taxon>Leptotrichiaceae</taxon>
        <taxon>Sebaldella</taxon>
    </lineage>
</organism>
<feature type="binding site" evidence="8">
    <location>
        <position position="214"/>
    </location>
    <ligand>
        <name>Zn(2+)</name>
        <dbReference type="ChEBI" id="CHEBI:29105"/>
    </ligand>
</feature>
<protein>
    <submittedName>
        <fullName evidence="10">N-acetylglucosamine-6-phosphate deacetylase</fullName>
        <ecNumber evidence="10">3.5.1.25</ecNumber>
    </submittedName>
</protein>
<dbReference type="GO" id="GO:0006046">
    <property type="term" value="P:N-acetylglucosamine catabolic process"/>
    <property type="evidence" value="ECO:0007669"/>
    <property type="project" value="TreeGrafter"/>
</dbReference>
<feature type="binding site" evidence="8">
    <location>
        <position position="194"/>
    </location>
    <ligand>
        <name>Zn(2+)</name>
        <dbReference type="ChEBI" id="CHEBI:29105"/>
    </ligand>
</feature>
<feature type="binding site" evidence="7">
    <location>
        <begin position="304"/>
        <end position="306"/>
    </location>
    <ligand>
        <name>substrate</name>
    </ligand>
</feature>
<reference evidence="10 11" key="2">
    <citation type="journal article" date="2010" name="Stand. Genomic Sci.">
        <title>Complete genome sequence of Sebaldella termitidis type strain (NCTC 11300).</title>
        <authorList>
            <person name="Harmon-Smith M."/>
            <person name="Celia L."/>
            <person name="Chertkov O."/>
            <person name="Lapidus A."/>
            <person name="Copeland A."/>
            <person name="Glavina Del Rio T."/>
            <person name="Nolan M."/>
            <person name="Lucas S."/>
            <person name="Tice H."/>
            <person name="Cheng J.F."/>
            <person name="Han C."/>
            <person name="Detter J.C."/>
            <person name="Bruce D."/>
            <person name="Goodwin L."/>
            <person name="Pitluck S."/>
            <person name="Pati A."/>
            <person name="Liolios K."/>
            <person name="Ivanova N."/>
            <person name="Mavromatis K."/>
            <person name="Mikhailova N."/>
            <person name="Chen A."/>
            <person name="Palaniappan K."/>
            <person name="Land M."/>
            <person name="Hauser L."/>
            <person name="Chang Y.J."/>
            <person name="Jeffries C.D."/>
            <person name="Brettin T."/>
            <person name="Goker M."/>
            <person name="Beck B."/>
            <person name="Bristow J."/>
            <person name="Eisen J.A."/>
            <person name="Markowitz V."/>
            <person name="Hugenholtz P."/>
            <person name="Kyrpides N.C."/>
            <person name="Klenk H.P."/>
            <person name="Chen F."/>
        </authorList>
    </citation>
    <scope>NUCLEOTIDE SEQUENCE [LARGE SCALE GENOMIC DNA]</scope>
    <source>
        <strain evidence="11">ATCC 33386 / NCTC 11300</strain>
    </source>
</reference>
<evidence type="ECO:0000256" key="8">
    <source>
        <dbReference type="PIRSR" id="PIRSR038994-3"/>
    </source>
</evidence>
<dbReference type="EC" id="3.5.1.25" evidence="10"/>
<feature type="binding site" evidence="7">
    <location>
        <position position="140"/>
    </location>
    <ligand>
        <name>substrate</name>
    </ligand>
</feature>
<dbReference type="InterPro" id="IPR011059">
    <property type="entry name" value="Metal-dep_hydrolase_composite"/>
</dbReference>
<dbReference type="Pfam" id="PF01979">
    <property type="entry name" value="Amidohydro_1"/>
    <property type="match status" value="1"/>
</dbReference>
<dbReference type="CDD" id="cd00854">
    <property type="entry name" value="NagA"/>
    <property type="match status" value="1"/>
</dbReference>
<keyword evidence="3 5" id="KW-0378">Hydrolase</keyword>
<gene>
    <name evidence="10" type="ordered locus">Sterm_2134</name>
</gene>
<dbReference type="GO" id="GO:0008448">
    <property type="term" value="F:N-acetylglucosamine-6-phosphate deacetylase activity"/>
    <property type="evidence" value="ECO:0007669"/>
    <property type="project" value="UniProtKB-EC"/>
</dbReference>
<dbReference type="Pfam" id="PF22643">
    <property type="entry name" value="NagA_N"/>
    <property type="match status" value="1"/>
</dbReference>
<reference evidence="11" key="1">
    <citation type="submission" date="2009-09" db="EMBL/GenBank/DDBJ databases">
        <title>The complete chromosome of Sebaldella termitidis ATCC 33386.</title>
        <authorList>
            <consortium name="US DOE Joint Genome Institute (JGI-PGF)"/>
            <person name="Lucas S."/>
            <person name="Copeland A."/>
            <person name="Lapidus A."/>
            <person name="Glavina del Rio T."/>
            <person name="Dalin E."/>
            <person name="Tice H."/>
            <person name="Bruce D."/>
            <person name="Goodwin L."/>
            <person name="Pitluck S."/>
            <person name="Kyrpides N."/>
            <person name="Mavromatis K."/>
            <person name="Ivanova N."/>
            <person name="Mikhailova N."/>
            <person name="Sims D."/>
            <person name="Meincke L."/>
            <person name="Brettin T."/>
            <person name="Detter J.C."/>
            <person name="Han C."/>
            <person name="Larimer F."/>
            <person name="Land M."/>
            <person name="Hauser L."/>
            <person name="Markowitz V."/>
            <person name="Cheng J.F."/>
            <person name="Hugenholtz P."/>
            <person name="Woyke T."/>
            <person name="Wu D."/>
            <person name="Eisen J.A."/>
        </authorList>
    </citation>
    <scope>NUCLEOTIDE SEQUENCE [LARGE SCALE GENOMIC DNA]</scope>
    <source>
        <strain evidence="11">ATCC 33386 / NCTC 11300</strain>
    </source>
</reference>